<evidence type="ECO:0000256" key="2">
    <source>
        <dbReference type="ARBA" id="ARBA00012438"/>
    </source>
</evidence>
<dbReference type="GO" id="GO:0000155">
    <property type="term" value="F:phosphorelay sensor kinase activity"/>
    <property type="evidence" value="ECO:0007669"/>
    <property type="project" value="InterPro"/>
</dbReference>
<accession>A0A1G7FT41</accession>
<dbReference type="InterPro" id="IPR035965">
    <property type="entry name" value="PAS-like_dom_sf"/>
</dbReference>
<gene>
    <name evidence="7" type="ORF">SAMN05216464_109204</name>
</gene>
<dbReference type="GO" id="GO:0006355">
    <property type="term" value="P:regulation of DNA-templated transcription"/>
    <property type="evidence" value="ECO:0007669"/>
    <property type="project" value="InterPro"/>
</dbReference>
<dbReference type="Gene3D" id="3.30.450.20">
    <property type="entry name" value="PAS domain"/>
    <property type="match status" value="5"/>
</dbReference>
<dbReference type="SMART" id="SM00091">
    <property type="entry name" value="PAS"/>
    <property type="match status" value="4"/>
</dbReference>
<evidence type="ECO:0000256" key="5">
    <source>
        <dbReference type="ARBA" id="ARBA00022777"/>
    </source>
</evidence>
<feature type="domain" description="PAS" evidence="6">
    <location>
        <begin position="122"/>
        <end position="194"/>
    </location>
</feature>
<dbReference type="Pfam" id="PF08448">
    <property type="entry name" value="PAS_4"/>
    <property type="match status" value="2"/>
</dbReference>
<organism evidence="7 8">
    <name type="scientific">Mucilaginibacter pineti</name>
    <dbReference type="NCBI Taxonomy" id="1391627"/>
    <lineage>
        <taxon>Bacteria</taxon>
        <taxon>Pseudomonadati</taxon>
        <taxon>Bacteroidota</taxon>
        <taxon>Sphingobacteriia</taxon>
        <taxon>Sphingobacteriales</taxon>
        <taxon>Sphingobacteriaceae</taxon>
        <taxon>Mucilaginibacter</taxon>
    </lineage>
</organism>
<dbReference type="InterPro" id="IPR036097">
    <property type="entry name" value="HisK_dim/P_sf"/>
</dbReference>
<comment type="catalytic activity">
    <reaction evidence="1">
        <text>ATP + protein L-histidine = ADP + protein N-phospho-L-histidine.</text>
        <dbReference type="EC" id="2.7.13.3"/>
    </reaction>
</comment>
<name>A0A1G7FT41_9SPHI</name>
<keyword evidence="4" id="KW-0808">Transferase</keyword>
<dbReference type="NCBIfam" id="TIGR00229">
    <property type="entry name" value="sensory_box"/>
    <property type="match status" value="3"/>
</dbReference>
<reference evidence="7 8" key="1">
    <citation type="submission" date="2016-10" db="EMBL/GenBank/DDBJ databases">
        <authorList>
            <person name="de Groot N.N."/>
        </authorList>
    </citation>
    <scope>NUCLEOTIDE SEQUENCE [LARGE SCALE GENOMIC DNA]</scope>
    <source>
        <strain evidence="7 8">47C3B</strain>
    </source>
</reference>
<proteinExistence type="predicted"/>
<dbReference type="CDD" id="cd00082">
    <property type="entry name" value="HisKA"/>
    <property type="match status" value="1"/>
</dbReference>
<dbReference type="PANTHER" id="PTHR43304">
    <property type="entry name" value="PHYTOCHROME-LIKE PROTEIN CPH1"/>
    <property type="match status" value="1"/>
</dbReference>
<dbReference type="SUPFAM" id="SSF55785">
    <property type="entry name" value="PYP-like sensor domain (PAS domain)"/>
    <property type="match status" value="4"/>
</dbReference>
<feature type="domain" description="PAS" evidence="6">
    <location>
        <begin position="252"/>
        <end position="297"/>
    </location>
</feature>
<dbReference type="PROSITE" id="PS50112">
    <property type="entry name" value="PAS"/>
    <property type="match status" value="3"/>
</dbReference>
<dbReference type="SUPFAM" id="SSF47384">
    <property type="entry name" value="Homodimeric domain of signal transducing histidine kinase"/>
    <property type="match status" value="1"/>
</dbReference>
<dbReference type="InterPro" id="IPR003661">
    <property type="entry name" value="HisK_dim/P_dom"/>
</dbReference>
<evidence type="ECO:0000256" key="4">
    <source>
        <dbReference type="ARBA" id="ARBA00022679"/>
    </source>
</evidence>
<dbReference type="InterPro" id="IPR052162">
    <property type="entry name" value="Sensor_kinase/Photoreceptor"/>
</dbReference>
<keyword evidence="8" id="KW-1185">Reference proteome</keyword>
<dbReference type="OrthoDB" id="6231665at2"/>
<dbReference type="CDD" id="cd00130">
    <property type="entry name" value="PAS"/>
    <property type="match status" value="3"/>
</dbReference>
<protein>
    <recommendedName>
        <fullName evidence="2">histidine kinase</fullName>
        <ecNumber evidence="2">2.7.13.3</ecNumber>
    </recommendedName>
</protein>
<evidence type="ECO:0000259" key="6">
    <source>
        <dbReference type="PROSITE" id="PS50112"/>
    </source>
</evidence>
<evidence type="ECO:0000256" key="1">
    <source>
        <dbReference type="ARBA" id="ARBA00000085"/>
    </source>
</evidence>
<sequence length="695" mass="79936">MLAVHNAVTDSCVLIYDVDDQQYLFISPCIYAIAGIHPHELAADNNFWYKLINNKQADSIYERINNMQPNGNIELSYQITTPQNTVKNIADNRSLAVDATSGHKILQSIIRESPDENPVIADDIDFSTLFYNNISPMYLFDLDTLRILKVNKAAIATYGYSLQEFLSMTVLDMRPQGEHEKVNEYIQQNSFNKSNNKIFTSAGLWKHHNKNGDIIYAEITGHDIHYNNLNCRMVTATDVTEKVKFQEEAKVREQLLNSLIDSQTNFLIRVNNTGHFSFVNRQFLKTLGYNINELLGQHFSITSIPQELHLCEAAFASCMQNPGKVITLQHKKPDVQGNLHDIDWEFISVVDEQGQVVEIQGIGQDITRKLIIEKEIKNTSQKLDAFIESITDSFFIIDNNWRFMRVNAAFEKVSNCSRDEMLGQVLWDVFPSILNSGFGRAYYEAVEKHESVKFTEYFEPLKMWFRTSVYPSAEGTTFFVKDITHEKQAQEQALWTKNSLEALINNTHDQIWSVDKELRFVYLNDAYVKQISHITGTEPKAGDYSYKHPGYNQGIHDDWNGYYQRALKGEQYTITSESRDLKTKALLFFEVSFNPIYTLNGEIIGVGCFSRDVTRLLKTEQELIDQNERLRNIATLSSHEIRRPVASMMGLISIMDRDNFFNPENEEIIEHLLTVSTEIDDVIRLIVDNTFTGKN</sequence>
<evidence type="ECO:0000313" key="8">
    <source>
        <dbReference type="Proteomes" id="UP000199072"/>
    </source>
</evidence>
<dbReference type="InterPro" id="IPR013656">
    <property type="entry name" value="PAS_4"/>
</dbReference>
<dbReference type="Pfam" id="PF00989">
    <property type="entry name" value="PAS"/>
    <property type="match status" value="1"/>
</dbReference>
<dbReference type="Proteomes" id="UP000199072">
    <property type="component" value="Unassembled WGS sequence"/>
</dbReference>
<keyword evidence="5" id="KW-0418">Kinase</keyword>
<dbReference type="Pfam" id="PF13426">
    <property type="entry name" value="PAS_9"/>
    <property type="match status" value="1"/>
</dbReference>
<keyword evidence="3" id="KW-0597">Phosphoprotein</keyword>
<dbReference type="STRING" id="1391627.SAMN05216464_109204"/>
<dbReference type="EMBL" id="FNAI01000009">
    <property type="protein sequence ID" value="SDE79077.1"/>
    <property type="molecule type" value="Genomic_DNA"/>
</dbReference>
<dbReference type="AlphaFoldDB" id="A0A1G7FT41"/>
<feature type="domain" description="PAS" evidence="6">
    <location>
        <begin position="379"/>
        <end position="424"/>
    </location>
</feature>
<dbReference type="InterPro" id="IPR000014">
    <property type="entry name" value="PAS"/>
</dbReference>
<dbReference type="RefSeq" id="WP_091151614.1">
    <property type="nucleotide sequence ID" value="NZ_FNAI01000009.1"/>
</dbReference>
<dbReference type="Gene3D" id="1.10.287.130">
    <property type="match status" value="1"/>
</dbReference>
<dbReference type="EC" id="2.7.13.3" evidence="2"/>
<evidence type="ECO:0000256" key="3">
    <source>
        <dbReference type="ARBA" id="ARBA00022553"/>
    </source>
</evidence>
<dbReference type="InterPro" id="IPR013767">
    <property type="entry name" value="PAS_fold"/>
</dbReference>
<evidence type="ECO:0000313" key="7">
    <source>
        <dbReference type="EMBL" id="SDE79077.1"/>
    </source>
</evidence>
<dbReference type="PANTHER" id="PTHR43304:SF1">
    <property type="entry name" value="PAC DOMAIN-CONTAINING PROTEIN"/>
    <property type="match status" value="1"/>
</dbReference>